<evidence type="ECO:0000256" key="2">
    <source>
        <dbReference type="SAM" id="MobiDB-lite"/>
    </source>
</evidence>
<dbReference type="PANTHER" id="PTHR33392">
    <property type="entry name" value="POLYISOPRENYL-TEICHOIC ACID--PEPTIDOGLYCAN TEICHOIC ACID TRANSFERASE TAGU"/>
    <property type="match status" value="1"/>
</dbReference>
<feature type="compositionally biased region" description="Acidic residues" evidence="2">
    <location>
        <begin position="400"/>
        <end position="419"/>
    </location>
</feature>
<reference evidence="5 6" key="1">
    <citation type="submission" date="2024-03" db="EMBL/GenBank/DDBJ databases">
        <title>Human intestinal bacterial collection.</title>
        <authorList>
            <person name="Pauvert C."/>
            <person name="Hitch T.C.A."/>
            <person name="Clavel T."/>
        </authorList>
    </citation>
    <scope>NUCLEOTIDE SEQUENCE [LARGE SCALE GENOMIC DNA]</scope>
    <source>
        <strain evidence="5 6">CLA-JM-H16</strain>
    </source>
</reference>
<feature type="transmembrane region" description="Helical" evidence="3">
    <location>
        <begin position="12"/>
        <end position="33"/>
    </location>
</feature>
<dbReference type="RefSeq" id="WP_349056935.1">
    <property type="nucleotide sequence ID" value="NZ_JBBMEJ010000011.1"/>
</dbReference>
<evidence type="ECO:0000259" key="4">
    <source>
        <dbReference type="Pfam" id="PF03816"/>
    </source>
</evidence>
<feature type="domain" description="Cell envelope-related transcriptional attenuator" evidence="4">
    <location>
        <begin position="85"/>
        <end position="253"/>
    </location>
</feature>
<keyword evidence="6" id="KW-1185">Reference proteome</keyword>
<keyword evidence="3" id="KW-0472">Membrane</keyword>
<protein>
    <submittedName>
        <fullName evidence="5">LCP family protein</fullName>
    </submittedName>
</protein>
<dbReference type="Gene3D" id="3.40.630.190">
    <property type="entry name" value="LCP protein"/>
    <property type="match status" value="1"/>
</dbReference>
<comment type="similarity">
    <text evidence="1">Belongs to the LytR/CpsA/Psr (LCP) family.</text>
</comment>
<keyword evidence="3" id="KW-1133">Transmembrane helix</keyword>
<organism evidence="5 6">
    <name type="scientific">Blautia aquisgranensis</name>
    <dbReference type="NCBI Taxonomy" id="3133153"/>
    <lineage>
        <taxon>Bacteria</taxon>
        <taxon>Bacillati</taxon>
        <taxon>Bacillota</taxon>
        <taxon>Clostridia</taxon>
        <taxon>Lachnospirales</taxon>
        <taxon>Lachnospiraceae</taxon>
        <taxon>Blautia</taxon>
    </lineage>
</organism>
<dbReference type="InterPro" id="IPR050922">
    <property type="entry name" value="LytR/CpsA/Psr_CW_biosynth"/>
</dbReference>
<feature type="region of interest" description="Disordered" evidence="2">
    <location>
        <begin position="352"/>
        <end position="447"/>
    </location>
</feature>
<dbReference type="Pfam" id="PF03816">
    <property type="entry name" value="LytR_cpsA_psr"/>
    <property type="match status" value="1"/>
</dbReference>
<accession>A0ABV1BFD8</accession>
<comment type="caution">
    <text evidence="5">The sequence shown here is derived from an EMBL/GenBank/DDBJ whole genome shotgun (WGS) entry which is preliminary data.</text>
</comment>
<evidence type="ECO:0000313" key="5">
    <source>
        <dbReference type="EMBL" id="MEQ2371342.1"/>
    </source>
</evidence>
<dbReference type="NCBIfam" id="TIGR00350">
    <property type="entry name" value="lytR_cpsA_psr"/>
    <property type="match status" value="1"/>
</dbReference>
<sequence>MSKPRKKRKKLLFVLEIIVLLLFIGGLFVYGQISAKLDKIDIQETDLSDQDIVTNDQAPQMTGYTTYALFGLDHRNKNEKLNTENSDTIIIASINNDTKSIKLVSIYRDTLLNVKDDTYSKANAAYALGGPAQAVSMLNTNLDLNITDYVAIDFDALVTVVDCLGGLDIPLSYAEMVHMNNYCVETSEETGKSYTPIELPDPKPDDIEATLGTYHLNGVQATSYCRIRYTASLDMGRTERQRRVIQMIVDKAKKAGLSTIFDIMDQVFPMIKTTVSKTEILKLLPTMIGYNIENTTGFPEDYNFATVKGSVIVPTTLESNVLKLHQFLYGATNYTPTQEVMNKSEQIISIAGGGDVQTDTQDGTETSENNSYVYNADDSEDMDYSAENNVDNTDYSTENNVDDTDYSVENNTDDTDYSGDDYNSGSDDSEYDSDYTADYDDNFSDDE</sequence>
<feature type="compositionally biased region" description="Low complexity" evidence="2">
    <location>
        <begin position="356"/>
        <end position="366"/>
    </location>
</feature>
<gene>
    <name evidence="5" type="ORF">WMO28_10375</name>
</gene>
<keyword evidence="3" id="KW-0812">Transmembrane</keyword>
<dbReference type="EMBL" id="JBBMEJ010000011">
    <property type="protein sequence ID" value="MEQ2371342.1"/>
    <property type="molecule type" value="Genomic_DNA"/>
</dbReference>
<feature type="compositionally biased region" description="Acidic residues" evidence="2">
    <location>
        <begin position="427"/>
        <end position="447"/>
    </location>
</feature>
<dbReference type="InterPro" id="IPR004474">
    <property type="entry name" value="LytR_CpsA_psr"/>
</dbReference>
<feature type="compositionally biased region" description="Polar residues" evidence="2">
    <location>
        <begin position="386"/>
        <end position="399"/>
    </location>
</feature>
<name>A0ABV1BFD8_9FIRM</name>
<evidence type="ECO:0000256" key="1">
    <source>
        <dbReference type="ARBA" id="ARBA00006068"/>
    </source>
</evidence>
<dbReference type="Proteomes" id="UP001473063">
    <property type="component" value="Unassembled WGS sequence"/>
</dbReference>
<dbReference type="PANTHER" id="PTHR33392:SF6">
    <property type="entry name" value="POLYISOPRENYL-TEICHOIC ACID--PEPTIDOGLYCAN TEICHOIC ACID TRANSFERASE TAGU"/>
    <property type="match status" value="1"/>
</dbReference>
<evidence type="ECO:0000313" key="6">
    <source>
        <dbReference type="Proteomes" id="UP001473063"/>
    </source>
</evidence>
<proteinExistence type="inferred from homology"/>
<evidence type="ECO:0000256" key="3">
    <source>
        <dbReference type="SAM" id="Phobius"/>
    </source>
</evidence>